<dbReference type="OrthoDB" id="107771at2"/>
<organism evidence="6 7">
    <name type="scientific">Niallia circulans</name>
    <name type="common">Bacillus circulans</name>
    <dbReference type="NCBI Taxonomy" id="1397"/>
    <lineage>
        <taxon>Bacteria</taxon>
        <taxon>Bacillati</taxon>
        <taxon>Bacillota</taxon>
        <taxon>Bacilli</taxon>
        <taxon>Bacillales</taxon>
        <taxon>Bacillaceae</taxon>
        <taxon>Niallia</taxon>
    </lineage>
</organism>
<dbReference type="AlphaFoldDB" id="A0A0J1L8B7"/>
<feature type="domain" description="Methyl-accepting transducer" evidence="5">
    <location>
        <begin position="93"/>
        <end position="329"/>
    </location>
</feature>
<dbReference type="InterPro" id="IPR004089">
    <property type="entry name" value="MCPsignal_dom"/>
</dbReference>
<comment type="similarity">
    <text evidence="2">Belongs to the methyl-accepting chemotaxis (MCP) protein family.</text>
</comment>
<dbReference type="PROSITE" id="PS50111">
    <property type="entry name" value="CHEMOTAXIS_TRANSDUC_2"/>
    <property type="match status" value="1"/>
</dbReference>
<dbReference type="PATRIC" id="fig|1397.4.peg.1465"/>
<keyword evidence="1 3" id="KW-0807">Transducer</keyword>
<dbReference type="SUPFAM" id="SSF58104">
    <property type="entry name" value="Methyl-accepting chemotaxis protein (MCP) signaling domain"/>
    <property type="match status" value="1"/>
</dbReference>
<keyword evidence="4" id="KW-0175">Coiled coil</keyword>
<evidence type="ECO:0000256" key="4">
    <source>
        <dbReference type="SAM" id="Coils"/>
    </source>
</evidence>
<proteinExistence type="inferred from homology"/>
<dbReference type="GO" id="GO:0016020">
    <property type="term" value="C:membrane"/>
    <property type="evidence" value="ECO:0007669"/>
    <property type="project" value="InterPro"/>
</dbReference>
<dbReference type="InterPro" id="IPR004090">
    <property type="entry name" value="Chemotax_Me-accpt_rcpt"/>
</dbReference>
<dbReference type="Proteomes" id="UP000036045">
    <property type="component" value="Unassembled WGS sequence"/>
</dbReference>
<dbReference type="CDD" id="cd11386">
    <property type="entry name" value="MCP_signal"/>
    <property type="match status" value="1"/>
</dbReference>
<evidence type="ECO:0000256" key="3">
    <source>
        <dbReference type="PROSITE-ProRule" id="PRU00284"/>
    </source>
</evidence>
<evidence type="ECO:0000256" key="2">
    <source>
        <dbReference type="ARBA" id="ARBA00029447"/>
    </source>
</evidence>
<dbReference type="GeneID" id="56347624"/>
<dbReference type="PANTHER" id="PTHR32089">
    <property type="entry name" value="METHYL-ACCEPTING CHEMOTAXIS PROTEIN MCPB"/>
    <property type="match status" value="1"/>
</dbReference>
<sequence>MEAILLGIIVILLVTTVYFAYRYFTLKNHPHINKEIMNGMKEIAAGNMSSKVEGASSYHATFNQVIEFLEHVRGKFFSFSKNVHKKGESLTEIGEYAMEKADIVRAAIDEVGRGLQKQLVATEESALSMEEMAQAIEDLSIRSNQISEQSNTTLELTQEGDEKLKDSLVKMKQFNQTINTTFHAINNLGEKSKEIGTIVKVITGISEQINLLALNAAIEAARAGEHGKGFAVVADEVRKLAEQSRQSSSEVSNIVKNIQEETNIVVKSMQQGTEEFKETNTNILEVGTMFEQILSTTKVIAENNENSSASTEELSSASQQIMATIVQIASISRESVEMFEELIEISDDELQTIQNLVQEAENLLELKNDVDKLLSTWNQESAQNPHAEGDVSVAV</sequence>
<dbReference type="GO" id="GO:0004888">
    <property type="term" value="F:transmembrane signaling receptor activity"/>
    <property type="evidence" value="ECO:0007669"/>
    <property type="project" value="InterPro"/>
</dbReference>
<dbReference type="RefSeq" id="WP_047943349.1">
    <property type="nucleotide sequence ID" value="NZ_CP053989.1"/>
</dbReference>
<dbReference type="EMBL" id="LDPH01000017">
    <property type="protein sequence ID" value="KLV25160.1"/>
    <property type="molecule type" value="Genomic_DNA"/>
</dbReference>
<dbReference type="PRINTS" id="PR00260">
    <property type="entry name" value="CHEMTRNSDUCR"/>
</dbReference>
<evidence type="ECO:0000259" key="5">
    <source>
        <dbReference type="PROSITE" id="PS50111"/>
    </source>
</evidence>
<comment type="caution">
    <text evidence="6">The sequence shown here is derived from an EMBL/GenBank/DDBJ whole genome shotgun (WGS) entry which is preliminary data.</text>
</comment>
<name>A0A0J1L8B7_NIACI</name>
<dbReference type="GO" id="GO:0006935">
    <property type="term" value="P:chemotaxis"/>
    <property type="evidence" value="ECO:0007669"/>
    <property type="project" value="InterPro"/>
</dbReference>
<evidence type="ECO:0000313" key="7">
    <source>
        <dbReference type="Proteomes" id="UP000036045"/>
    </source>
</evidence>
<dbReference type="Gene3D" id="1.10.287.950">
    <property type="entry name" value="Methyl-accepting chemotaxis protein"/>
    <property type="match status" value="1"/>
</dbReference>
<feature type="coiled-coil region" evidence="4">
    <location>
        <begin position="343"/>
        <end position="376"/>
    </location>
</feature>
<keyword evidence="7" id="KW-1185">Reference proteome</keyword>
<protein>
    <submittedName>
        <fullName evidence="6">Chemotaxis protein</fullName>
    </submittedName>
</protein>
<evidence type="ECO:0000256" key="1">
    <source>
        <dbReference type="ARBA" id="ARBA00023224"/>
    </source>
</evidence>
<accession>A0A0J1L8B7</accession>
<dbReference type="PANTHER" id="PTHR32089:SF112">
    <property type="entry name" value="LYSOZYME-LIKE PROTEIN-RELATED"/>
    <property type="match status" value="1"/>
</dbReference>
<dbReference type="Pfam" id="PF00015">
    <property type="entry name" value="MCPsignal"/>
    <property type="match status" value="1"/>
</dbReference>
<dbReference type="SMART" id="SM00283">
    <property type="entry name" value="MA"/>
    <property type="match status" value="1"/>
</dbReference>
<reference evidence="6 7" key="1">
    <citation type="submission" date="2015-05" db="EMBL/GenBank/DDBJ databases">
        <title>Whole genome sequence and identification of bacterial endophytes from Costus igneus.</title>
        <authorList>
            <person name="Lee Y.P."/>
            <person name="Gan H.M."/>
            <person name="Eng W."/>
            <person name="Wheatley M.S."/>
            <person name="Caraballo A."/>
            <person name="Polter S."/>
            <person name="Savka M.A."/>
            <person name="Hudson A.O."/>
        </authorList>
    </citation>
    <scope>NUCLEOTIDE SEQUENCE [LARGE SCALE GENOMIC DNA]</scope>
    <source>
        <strain evidence="6 7">RIT379</strain>
    </source>
</reference>
<dbReference type="GO" id="GO:0007165">
    <property type="term" value="P:signal transduction"/>
    <property type="evidence" value="ECO:0007669"/>
    <property type="project" value="UniProtKB-KW"/>
</dbReference>
<evidence type="ECO:0000313" key="6">
    <source>
        <dbReference type="EMBL" id="KLV25160.1"/>
    </source>
</evidence>
<gene>
    <name evidence="6" type="ORF">ABW02_16370</name>
</gene>